<dbReference type="InParanoid" id="A0A2K1QNW3"/>
<dbReference type="InterPro" id="IPR005656">
    <property type="entry name" value="MmgE_PrpD"/>
</dbReference>
<dbReference type="Pfam" id="PF19305">
    <property type="entry name" value="MmgE_PrpD_C"/>
    <property type="match status" value="1"/>
</dbReference>
<dbReference type="EMBL" id="NKHZ01000055">
    <property type="protein sequence ID" value="PNS16804.1"/>
    <property type="molecule type" value="Genomic_DNA"/>
</dbReference>
<keyword evidence="5" id="KW-1185">Reference proteome</keyword>
<dbReference type="PANTHER" id="PTHR16943:SF8">
    <property type="entry name" value="2-METHYLCITRATE DEHYDRATASE"/>
    <property type="match status" value="1"/>
</dbReference>
<dbReference type="STRING" id="2082308.A0A2K1QNW3"/>
<dbReference type="InterPro" id="IPR045336">
    <property type="entry name" value="MmgE_PrpD_N"/>
</dbReference>
<proteinExistence type="inferred from homology"/>
<dbReference type="Proteomes" id="UP000243797">
    <property type="component" value="Unassembled WGS sequence"/>
</dbReference>
<evidence type="ECO:0000256" key="1">
    <source>
        <dbReference type="ARBA" id="ARBA00006174"/>
    </source>
</evidence>
<feature type="domain" description="MmgE/PrpD C-terminal" evidence="3">
    <location>
        <begin position="275"/>
        <end position="446"/>
    </location>
</feature>
<protein>
    <recommendedName>
        <fullName evidence="6">MmgE/PrpD family protein</fullName>
    </recommendedName>
</protein>
<name>A0A2K1QNW3_9PEZI</name>
<dbReference type="InterPro" id="IPR042183">
    <property type="entry name" value="MmgE/PrpD_sf_1"/>
</dbReference>
<comment type="similarity">
    <text evidence="1">Belongs to the PrpD family.</text>
</comment>
<dbReference type="Gene3D" id="3.30.1330.120">
    <property type="entry name" value="2-methylcitrate dehydratase PrpD"/>
    <property type="match status" value="1"/>
</dbReference>
<gene>
    <name evidence="4" type="ORF">CAC42_4768</name>
</gene>
<evidence type="ECO:0000259" key="3">
    <source>
        <dbReference type="Pfam" id="PF19305"/>
    </source>
</evidence>
<accession>A0A2K1QNW3</accession>
<organism evidence="4 5">
    <name type="scientific">Sphaceloma murrayae</name>
    <dbReference type="NCBI Taxonomy" id="2082308"/>
    <lineage>
        <taxon>Eukaryota</taxon>
        <taxon>Fungi</taxon>
        <taxon>Dikarya</taxon>
        <taxon>Ascomycota</taxon>
        <taxon>Pezizomycotina</taxon>
        <taxon>Dothideomycetes</taxon>
        <taxon>Dothideomycetidae</taxon>
        <taxon>Myriangiales</taxon>
        <taxon>Elsinoaceae</taxon>
        <taxon>Sphaceloma</taxon>
    </lineage>
</organism>
<evidence type="ECO:0008006" key="6">
    <source>
        <dbReference type="Google" id="ProtNLM"/>
    </source>
</evidence>
<dbReference type="OrthoDB" id="10267976at2759"/>
<evidence type="ECO:0000259" key="2">
    <source>
        <dbReference type="Pfam" id="PF03972"/>
    </source>
</evidence>
<evidence type="ECO:0000313" key="5">
    <source>
        <dbReference type="Proteomes" id="UP000243797"/>
    </source>
</evidence>
<dbReference type="InterPro" id="IPR042188">
    <property type="entry name" value="MmgE/PrpD_sf_2"/>
</dbReference>
<reference evidence="4 5" key="1">
    <citation type="submission" date="2017-06" db="EMBL/GenBank/DDBJ databases">
        <title>Draft genome sequence of a variant of Elsinoe murrayae.</title>
        <authorList>
            <person name="Cheng Q."/>
        </authorList>
    </citation>
    <scope>NUCLEOTIDE SEQUENCE [LARGE SCALE GENOMIC DNA]</scope>
    <source>
        <strain evidence="4 5">CQ-2017a</strain>
    </source>
</reference>
<dbReference type="Pfam" id="PF03972">
    <property type="entry name" value="MmgE_PrpD_N"/>
    <property type="match status" value="1"/>
</dbReference>
<dbReference type="AlphaFoldDB" id="A0A2K1QNW3"/>
<evidence type="ECO:0000313" key="4">
    <source>
        <dbReference type="EMBL" id="PNS16804.1"/>
    </source>
</evidence>
<dbReference type="InterPro" id="IPR036148">
    <property type="entry name" value="MmgE/PrpD_sf"/>
</dbReference>
<feature type="domain" description="MmgE/PrpD N-terminal" evidence="2">
    <location>
        <begin position="11"/>
        <end position="248"/>
    </location>
</feature>
<dbReference type="Gene3D" id="1.10.4100.10">
    <property type="entry name" value="2-methylcitrate dehydratase PrpD"/>
    <property type="match status" value="1"/>
</dbReference>
<dbReference type="PANTHER" id="PTHR16943">
    <property type="entry name" value="2-METHYLCITRATE DEHYDRATASE-RELATED"/>
    <property type="match status" value="1"/>
</dbReference>
<comment type="caution">
    <text evidence="4">The sequence shown here is derived from an EMBL/GenBank/DDBJ whole genome shotgun (WGS) entry which is preliminary data.</text>
</comment>
<dbReference type="GO" id="GO:0016829">
    <property type="term" value="F:lyase activity"/>
    <property type="evidence" value="ECO:0007669"/>
    <property type="project" value="InterPro"/>
</dbReference>
<dbReference type="SUPFAM" id="SSF103378">
    <property type="entry name" value="2-methylcitrate dehydratase PrpD"/>
    <property type="match status" value="1"/>
</dbReference>
<sequence>MNGTAGHSRLEALATWAAGLTFEHLPDEVVSKTEDFYLDWLACTIAGRRHVAVTSMVKYAKLMGPTDGKCEIIGFGGFTTSPHFAALINGACSHVVEQDDLHNSSMMHPATVVFPAALAVAQDIGVDGKRFIVACVIGYEFACRAGEYLGKSHYEKFHTTATTGVLGAAAASAYLLGLDADTMMSAIGTAGTQAAGLWQFLLDATHSKQVHTGTACANGVMSAYLARSGLLGPKDILEGSRGMATSLSAVETHPSAIDGKLGQRWSILGSSFKWHASCRHTHPSVDALLSLMQRERLIMNDIEDVETKTYKAAINVLSLSEEGSTVHQSKFSMGFVLAVAAKYGHAMITDFTEAALEDQELRSFQKNVHMTLDPEIDALFPEQWTGVVVVKTRSGKVLTEHAHVCKGDPEQTLTRGELEKKFSSLASYGGASDDDQLTTLIARAWSLHEQQDMTGFAFPSL</sequence>
<dbReference type="InterPro" id="IPR045337">
    <property type="entry name" value="MmgE_PrpD_C"/>
</dbReference>